<dbReference type="CDD" id="cd14728">
    <property type="entry name" value="Ere-like"/>
    <property type="match status" value="1"/>
</dbReference>
<dbReference type="AlphaFoldDB" id="A0A5P2AYJ4"/>
<keyword evidence="2" id="KW-0732">Signal</keyword>
<organism evidence="3 4">
    <name type="scientific">Streptomyces venezuelae</name>
    <dbReference type="NCBI Taxonomy" id="54571"/>
    <lineage>
        <taxon>Bacteria</taxon>
        <taxon>Bacillati</taxon>
        <taxon>Actinomycetota</taxon>
        <taxon>Actinomycetes</taxon>
        <taxon>Kitasatosporales</taxon>
        <taxon>Streptomycetaceae</taxon>
        <taxon>Streptomyces</taxon>
    </lineage>
</organism>
<dbReference type="EMBL" id="CP029194">
    <property type="protein sequence ID" value="QES23096.1"/>
    <property type="molecule type" value="Genomic_DNA"/>
</dbReference>
<dbReference type="Pfam" id="PF05139">
    <property type="entry name" value="Erythro_esteras"/>
    <property type="match status" value="1"/>
</dbReference>
<dbReference type="Gene3D" id="3.30.1870.10">
    <property type="entry name" value="EreA-like, domain 2"/>
    <property type="match status" value="1"/>
</dbReference>
<dbReference type="OrthoDB" id="9810066at2"/>
<dbReference type="Gene3D" id="1.20.1440.30">
    <property type="entry name" value="Biosynthetic Protein domain"/>
    <property type="match status" value="1"/>
</dbReference>
<feature type="compositionally biased region" description="Low complexity" evidence="1">
    <location>
        <begin position="1"/>
        <end position="19"/>
    </location>
</feature>
<dbReference type="GO" id="GO:0046677">
    <property type="term" value="P:response to antibiotic"/>
    <property type="evidence" value="ECO:0007669"/>
    <property type="project" value="InterPro"/>
</dbReference>
<dbReference type="InterPro" id="IPR014622">
    <property type="entry name" value="UCP036794_erythomycin"/>
</dbReference>
<name>A0A5P2AYJ4_STRVZ</name>
<dbReference type="InterPro" id="IPR007815">
    <property type="entry name" value="Emycin_Estase"/>
</dbReference>
<gene>
    <name evidence="3" type="ORF">DEJ46_31525</name>
</gene>
<evidence type="ECO:0000313" key="4">
    <source>
        <dbReference type="Proteomes" id="UP000324106"/>
    </source>
</evidence>
<feature type="signal peptide" evidence="2">
    <location>
        <begin position="1"/>
        <end position="45"/>
    </location>
</feature>
<evidence type="ECO:0000256" key="2">
    <source>
        <dbReference type="SAM" id="SignalP"/>
    </source>
</evidence>
<dbReference type="SUPFAM" id="SSF159501">
    <property type="entry name" value="EreA/ChaN-like"/>
    <property type="match status" value="1"/>
</dbReference>
<dbReference type="Gene3D" id="3.40.1660.10">
    <property type="entry name" value="EreA-like (biosynthetic domain)"/>
    <property type="match status" value="1"/>
</dbReference>
<dbReference type="Proteomes" id="UP000324106">
    <property type="component" value="Chromosome"/>
</dbReference>
<feature type="region of interest" description="Disordered" evidence="1">
    <location>
        <begin position="1"/>
        <end position="21"/>
    </location>
</feature>
<dbReference type="PANTHER" id="PTHR31299">
    <property type="entry name" value="ESTERASE, PUTATIVE (AFU_ORTHOLOGUE AFUA_1G05850)-RELATED"/>
    <property type="match status" value="1"/>
</dbReference>
<dbReference type="InterPro" id="IPR052036">
    <property type="entry name" value="Hydrolase/PRTase-associated"/>
</dbReference>
<evidence type="ECO:0000313" key="3">
    <source>
        <dbReference type="EMBL" id="QES23096.1"/>
    </source>
</evidence>
<reference evidence="3 4" key="1">
    <citation type="submission" date="2018-05" db="EMBL/GenBank/DDBJ databases">
        <title>Streptomyces venezuelae.</title>
        <authorList>
            <person name="Kim W."/>
            <person name="Lee N."/>
            <person name="Cho B.-K."/>
        </authorList>
    </citation>
    <scope>NUCLEOTIDE SEQUENCE [LARGE SCALE GENOMIC DNA]</scope>
    <source>
        <strain evidence="3 4">ATCC 15068</strain>
    </source>
</reference>
<accession>A0A5P2AYJ4</accession>
<dbReference type="PANTHER" id="PTHR31299:SF0">
    <property type="entry name" value="ESTERASE, PUTATIVE (AFU_ORTHOLOGUE AFUA_1G05850)-RELATED"/>
    <property type="match status" value="1"/>
</dbReference>
<protein>
    <submittedName>
        <fullName evidence="3">Erythromycin esterase</fullName>
    </submittedName>
</protein>
<sequence length="459" mass="51016">MNLSSSFRSSRSPKSPGSSLRRRRLPLVGLLVAACLGTLAPAAGAAGTPAAPDPARELARTAQPLTDLRPLDRMIGSAKVVGIGEATHSSAEFFEVKHRIFEHLVERRGFTTFALEAPWSTGLLVDEWIRTGRGDIRAIMRDEFQESYRLWNTEEYLDLFRWMRRHNQLHPGHQVRFMGNDLGYAGPNVFDAVTSYVARTRPALLPRFQELYRSSRPTGEVEAWMKGYMVKPHAERQRMAADVNRALALLERQRPGTGPGAREAHVWAVQHARAIAQVGTEFGHDLTSDGVADAMLYRDRVMAENTVWWQRHTGDRILLAAHNGHVGYVTPKPDQYPRLQGAFLRDALGEDYVSVGASFGQGSFNAHDTEAPGEPLRAFTVGPLGPDSHAGTLDRVSPGAFYLDLRRTTPAARDWLGVSRPVRHIGTAYPWPGDVVPVRLPSSYDLLIHFPRVSAARLR</sequence>
<evidence type="ECO:0000256" key="1">
    <source>
        <dbReference type="SAM" id="MobiDB-lite"/>
    </source>
</evidence>
<proteinExistence type="predicted"/>
<feature type="chain" id="PRO_5025000625" evidence="2">
    <location>
        <begin position="46"/>
        <end position="459"/>
    </location>
</feature>
<dbReference type="PIRSF" id="PIRSF036794">
    <property type="entry name" value="UCP_erythr_ester"/>
    <property type="match status" value="1"/>
</dbReference>
<dbReference type="RefSeq" id="WP_150271816.1">
    <property type="nucleotide sequence ID" value="NZ_CP029194.1"/>
</dbReference>